<evidence type="ECO:0000313" key="1">
    <source>
        <dbReference type="EMBL" id="MTH48136.1"/>
    </source>
</evidence>
<organism evidence="1 2">
    <name type="scientific">Intestinirhabdus alba</name>
    <dbReference type="NCBI Taxonomy" id="2899544"/>
    <lineage>
        <taxon>Bacteria</taxon>
        <taxon>Pseudomonadati</taxon>
        <taxon>Pseudomonadota</taxon>
        <taxon>Gammaproteobacteria</taxon>
        <taxon>Enterobacterales</taxon>
        <taxon>Enterobacteriaceae</taxon>
        <taxon>Intestinirhabdus</taxon>
    </lineage>
</organism>
<dbReference type="OrthoDB" id="9777740at2"/>
<name>A0A6L6IRX0_9ENTR</name>
<sequence length="103" mass="11347">MQDNDFDNAMETVQMGHHAPLSPHCITHYRLWGDGALLAEVTRSRHSVCRPRFDAAPEVSEIRLEIVATAGALPAVYPLNLCQAVSLVTGRGVDAHERLRNMA</sequence>
<evidence type="ECO:0000313" key="2">
    <source>
        <dbReference type="Proteomes" id="UP000477739"/>
    </source>
</evidence>
<protein>
    <submittedName>
        <fullName evidence="1">Uncharacterized protein</fullName>
    </submittedName>
</protein>
<gene>
    <name evidence="1" type="ORF">GJV78_18125</name>
</gene>
<keyword evidence="2" id="KW-1185">Reference proteome</keyword>
<proteinExistence type="predicted"/>
<accession>A0A6L6IRX0</accession>
<dbReference type="Proteomes" id="UP000477739">
    <property type="component" value="Unassembled WGS sequence"/>
</dbReference>
<comment type="caution">
    <text evidence="1">The sequence shown here is derived from an EMBL/GenBank/DDBJ whole genome shotgun (WGS) entry which is preliminary data.</text>
</comment>
<dbReference type="EMBL" id="WMJZ01000030">
    <property type="protein sequence ID" value="MTH48136.1"/>
    <property type="molecule type" value="Genomic_DNA"/>
</dbReference>
<reference evidence="1 2" key="1">
    <citation type="submission" date="2019-11" db="EMBL/GenBank/DDBJ databases">
        <title>Escherichia alba sp. nov. isolated from the gut of plastic-eating superworms Zophobas atratus.</title>
        <authorList>
            <person name="Yang Y."/>
        </authorList>
    </citation>
    <scope>NUCLEOTIDE SEQUENCE [LARGE SCALE GENOMIC DNA]</scope>
    <source>
        <strain evidence="2">BIT-B35</strain>
    </source>
</reference>
<dbReference type="AlphaFoldDB" id="A0A6L6IRX0"/>